<dbReference type="Proteomes" id="UP001521150">
    <property type="component" value="Unassembled WGS sequence"/>
</dbReference>
<evidence type="ECO:0000256" key="4">
    <source>
        <dbReference type="ARBA" id="ARBA00022989"/>
    </source>
</evidence>
<keyword evidence="8" id="KW-1185">Reference proteome</keyword>
<evidence type="ECO:0000256" key="2">
    <source>
        <dbReference type="ARBA" id="ARBA00008333"/>
    </source>
</evidence>
<dbReference type="NCBIfam" id="NF041756">
    <property type="entry name" value="EfeU"/>
    <property type="match status" value="1"/>
</dbReference>
<dbReference type="PANTHER" id="PTHR31632:SF2">
    <property type="entry name" value="PLASMA MEMBRANE IRON PERMEASE"/>
    <property type="match status" value="1"/>
</dbReference>
<comment type="subcellular location">
    <subcellularLocation>
        <location evidence="1">Membrane</location>
        <topology evidence="1">Multi-pass membrane protein</topology>
    </subcellularLocation>
</comment>
<feature type="transmembrane region" description="Helical" evidence="6">
    <location>
        <begin position="38"/>
        <end position="59"/>
    </location>
</feature>
<feature type="transmembrane region" description="Helical" evidence="6">
    <location>
        <begin position="245"/>
        <end position="264"/>
    </location>
</feature>
<gene>
    <name evidence="7" type="ORF">LWC34_12430</name>
</gene>
<keyword evidence="3 6" id="KW-0812">Transmembrane</keyword>
<sequence length="281" mass="29848">MLFSNALLGLREGFEAALVVSILIAFLVKTGQRASLKWVWAGVGMAVALSVTVGAVLTYGTSSLSFQTQELVGGALSIVAVALVTGMIFWMRATARTIASDLRGKLSEAVVLGPLAVIGVAFLSVGREGLETAVFFYAAVQTAGGGTSQPLIGFVAGILFAVILGYLLYRGSVRLNLTKFFQITGVLLVIVAAGVLGYGVHDLQEGRFLPGLETLAFDLSGPIPEASWYGTLLKGLFNYSQQTTVLQAVTWVSYVAVVLTLFLWPRRTPHHTVHPTPVRSS</sequence>
<dbReference type="PANTHER" id="PTHR31632">
    <property type="entry name" value="IRON TRANSPORTER FTH1"/>
    <property type="match status" value="1"/>
</dbReference>
<organism evidence="7 8">
    <name type="scientific">Kibdelosporangium philippinense</name>
    <dbReference type="NCBI Taxonomy" id="211113"/>
    <lineage>
        <taxon>Bacteria</taxon>
        <taxon>Bacillati</taxon>
        <taxon>Actinomycetota</taxon>
        <taxon>Actinomycetes</taxon>
        <taxon>Pseudonocardiales</taxon>
        <taxon>Pseudonocardiaceae</taxon>
        <taxon>Kibdelosporangium</taxon>
    </lineage>
</organism>
<evidence type="ECO:0000256" key="3">
    <source>
        <dbReference type="ARBA" id="ARBA00022692"/>
    </source>
</evidence>
<dbReference type="InterPro" id="IPR004923">
    <property type="entry name" value="FTR1/Fip1/EfeU"/>
</dbReference>
<keyword evidence="4 6" id="KW-1133">Transmembrane helix</keyword>
<evidence type="ECO:0000256" key="1">
    <source>
        <dbReference type="ARBA" id="ARBA00004141"/>
    </source>
</evidence>
<proteinExistence type="inferred from homology"/>
<comment type="caution">
    <text evidence="7">The sequence shown here is derived from an EMBL/GenBank/DDBJ whole genome shotgun (WGS) entry which is preliminary data.</text>
</comment>
<reference evidence="7 8" key="1">
    <citation type="submission" date="2021-12" db="EMBL/GenBank/DDBJ databases">
        <title>Genome sequence of Kibdelosporangium philippinense ATCC 49844.</title>
        <authorList>
            <person name="Fedorov E.A."/>
            <person name="Omeragic M."/>
            <person name="Shalygina K.F."/>
            <person name="Maclea K.S."/>
        </authorList>
    </citation>
    <scope>NUCLEOTIDE SEQUENCE [LARGE SCALE GENOMIC DNA]</scope>
    <source>
        <strain evidence="7 8">ATCC 49844</strain>
    </source>
</reference>
<dbReference type="EMBL" id="JAJVCN010000001">
    <property type="protein sequence ID" value="MCE7003627.1"/>
    <property type="molecule type" value="Genomic_DNA"/>
</dbReference>
<feature type="transmembrane region" description="Helical" evidence="6">
    <location>
        <begin position="110"/>
        <end position="130"/>
    </location>
</feature>
<evidence type="ECO:0000313" key="8">
    <source>
        <dbReference type="Proteomes" id="UP001521150"/>
    </source>
</evidence>
<evidence type="ECO:0000313" key="7">
    <source>
        <dbReference type="EMBL" id="MCE7003627.1"/>
    </source>
</evidence>
<feature type="transmembrane region" description="Helical" evidence="6">
    <location>
        <begin position="180"/>
        <end position="200"/>
    </location>
</feature>
<name>A0ABS8ZCR5_9PSEU</name>
<feature type="transmembrane region" description="Helical" evidence="6">
    <location>
        <begin position="6"/>
        <end position="26"/>
    </location>
</feature>
<dbReference type="RefSeq" id="WP_233725202.1">
    <property type="nucleotide sequence ID" value="NZ_JAJVCN010000001.1"/>
</dbReference>
<evidence type="ECO:0000256" key="5">
    <source>
        <dbReference type="ARBA" id="ARBA00023136"/>
    </source>
</evidence>
<comment type="similarity">
    <text evidence="2">Belongs to the oxidase-dependent Fe transporter (OFeT) (TC 9.A.10.1) family.</text>
</comment>
<accession>A0ABS8ZCR5</accession>
<evidence type="ECO:0000256" key="6">
    <source>
        <dbReference type="SAM" id="Phobius"/>
    </source>
</evidence>
<keyword evidence="5 6" id="KW-0472">Membrane</keyword>
<protein>
    <submittedName>
        <fullName evidence="7">FTR1 family protein</fullName>
    </submittedName>
</protein>
<feature type="transmembrane region" description="Helical" evidence="6">
    <location>
        <begin position="71"/>
        <end position="90"/>
    </location>
</feature>
<dbReference type="Pfam" id="PF03239">
    <property type="entry name" value="FTR1"/>
    <property type="match status" value="1"/>
</dbReference>
<feature type="transmembrane region" description="Helical" evidence="6">
    <location>
        <begin position="150"/>
        <end position="168"/>
    </location>
</feature>